<proteinExistence type="predicted"/>
<dbReference type="AlphaFoldDB" id="A0A1C3EMW5"/>
<dbReference type="EMBL" id="LYBM01000007">
    <property type="protein sequence ID" value="ODA34549.1"/>
    <property type="molecule type" value="Genomic_DNA"/>
</dbReference>
<evidence type="ECO:0000313" key="2">
    <source>
        <dbReference type="EMBL" id="ODA34549.1"/>
    </source>
</evidence>
<keyword evidence="1" id="KW-0472">Membrane</keyword>
<reference evidence="2 3" key="1">
    <citation type="submission" date="2016-05" db="EMBL/GenBank/DDBJ databases">
        <title>Genomic Taxonomy of the Vibrionaceae.</title>
        <authorList>
            <person name="Gomez-Gil B."/>
            <person name="Enciso-Ibarra J."/>
        </authorList>
    </citation>
    <scope>NUCLEOTIDE SEQUENCE [LARGE SCALE GENOMIC DNA]</scope>
    <source>
        <strain evidence="2 3">CAIM 1920</strain>
    </source>
</reference>
<protein>
    <recommendedName>
        <fullName evidence="4">TM2 domain-containing protein</fullName>
    </recommendedName>
</protein>
<dbReference type="RefSeq" id="WP_068900284.1">
    <property type="nucleotide sequence ID" value="NZ_JBHUIF010000015.1"/>
</dbReference>
<evidence type="ECO:0000313" key="3">
    <source>
        <dbReference type="Proteomes" id="UP000094936"/>
    </source>
</evidence>
<accession>A0A1C3EMW5</accession>
<name>A0A1C3EMW5_9GAMM</name>
<comment type="caution">
    <text evidence="2">The sequence shown here is derived from an EMBL/GenBank/DDBJ whole genome shotgun (WGS) entry which is preliminary data.</text>
</comment>
<dbReference type="STRING" id="1080227.A8L45_06155"/>
<dbReference type="OrthoDB" id="5768428at2"/>
<sequence length="134" mass="15446">MSIFEPIEALEHREERLSAEVKTLSDAERKLYFKAQTKQLKDPDTYASLNWSFIGGIHHIYLGKYLVFTVEFILLLVAVAGIVAGFELFIIILVALALFELPQLFFSQKIVRQKNYQISRSILDEIKRSPNKDV</sequence>
<organism evidence="2 3">
    <name type="scientific">Veronia pacifica</name>
    <dbReference type="NCBI Taxonomy" id="1080227"/>
    <lineage>
        <taxon>Bacteria</taxon>
        <taxon>Pseudomonadati</taxon>
        <taxon>Pseudomonadota</taxon>
        <taxon>Gammaproteobacteria</taxon>
        <taxon>Vibrionales</taxon>
        <taxon>Vibrionaceae</taxon>
        <taxon>Veronia</taxon>
    </lineage>
</organism>
<gene>
    <name evidence="2" type="ORF">A8L45_06155</name>
</gene>
<keyword evidence="3" id="KW-1185">Reference proteome</keyword>
<evidence type="ECO:0008006" key="4">
    <source>
        <dbReference type="Google" id="ProtNLM"/>
    </source>
</evidence>
<evidence type="ECO:0000256" key="1">
    <source>
        <dbReference type="SAM" id="Phobius"/>
    </source>
</evidence>
<keyword evidence="1" id="KW-0812">Transmembrane</keyword>
<dbReference type="Proteomes" id="UP000094936">
    <property type="component" value="Unassembled WGS sequence"/>
</dbReference>
<feature type="transmembrane region" description="Helical" evidence="1">
    <location>
        <begin position="72"/>
        <end position="99"/>
    </location>
</feature>
<keyword evidence="1" id="KW-1133">Transmembrane helix</keyword>